<name>A0AAW3AQW0_9TRYP</name>
<evidence type="ECO:0000313" key="8">
    <source>
        <dbReference type="Proteomes" id="UP001500131"/>
    </source>
</evidence>
<dbReference type="PANTHER" id="PTHR12681:SF0">
    <property type="entry name" value="ZINC FINGER CCCH DOMAIN-CONTAINING PROTEIN 15"/>
    <property type="match status" value="1"/>
</dbReference>
<dbReference type="InterPro" id="IPR032378">
    <property type="entry name" value="ZC3H15/TMA46_C"/>
</dbReference>
<dbReference type="GO" id="GO:0005829">
    <property type="term" value="C:cytosol"/>
    <property type="evidence" value="ECO:0007669"/>
    <property type="project" value="TreeGrafter"/>
</dbReference>
<feature type="coiled-coil region" evidence="4">
    <location>
        <begin position="114"/>
        <end position="141"/>
    </location>
</feature>
<dbReference type="PANTHER" id="PTHR12681">
    <property type="entry name" value="ZINC FINGER-CONTAINING PROTEIN P48ZNF"/>
    <property type="match status" value="1"/>
</dbReference>
<sequence>MGKAEQKKKEKIVEDKTFGLKNKNRSAKVQAYVQQVRQSVDQRNPQERKSQSELAARRSAKEEKRAREAELAKLFNDVDQQQRKKLDGAKVEAADGDDQYMCNPEEYLFRPEDFDEVEKDDERLEEKLEAEREKLKDRTDLTPVTEASFQAWKQRKREEAAEMEAARVRRAKSGDGKLRGWDLWQMDQELFVDDENADEFYEREVLEDLEGGEEEAAFDLS</sequence>
<feature type="region of interest" description="Disordered" evidence="5">
    <location>
        <begin position="36"/>
        <end position="67"/>
    </location>
</feature>
<evidence type="ECO:0000256" key="2">
    <source>
        <dbReference type="ARBA" id="ARBA00022771"/>
    </source>
</evidence>
<proteinExistence type="predicted"/>
<feature type="region of interest" description="Disordered" evidence="5">
    <location>
        <begin position="82"/>
        <end position="104"/>
    </location>
</feature>
<feature type="domain" description="ZC3H15/TMA46 family C-terminal" evidence="6">
    <location>
        <begin position="124"/>
        <end position="203"/>
    </location>
</feature>
<keyword evidence="8" id="KW-1185">Reference proteome</keyword>
<evidence type="ECO:0000256" key="3">
    <source>
        <dbReference type="ARBA" id="ARBA00022833"/>
    </source>
</evidence>
<keyword evidence="1" id="KW-0479">Metal-binding</keyword>
<comment type="caution">
    <text evidence="7">The sequence shown here is derived from an EMBL/GenBank/DDBJ whole genome shotgun (WGS) entry which is preliminary data.</text>
</comment>
<protein>
    <submittedName>
        <fullName evidence="7">DRG Family Regulatory Protein, Tma46</fullName>
    </submittedName>
</protein>
<evidence type="ECO:0000256" key="5">
    <source>
        <dbReference type="SAM" id="MobiDB-lite"/>
    </source>
</evidence>
<keyword evidence="3" id="KW-0862">Zinc</keyword>
<keyword evidence="2" id="KW-0863">Zinc-finger</keyword>
<dbReference type="GO" id="GO:0003729">
    <property type="term" value="F:mRNA binding"/>
    <property type="evidence" value="ECO:0007669"/>
    <property type="project" value="TreeGrafter"/>
</dbReference>
<evidence type="ECO:0000256" key="1">
    <source>
        <dbReference type="ARBA" id="ARBA00022723"/>
    </source>
</evidence>
<feature type="compositionally biased region" description="Basic and acidic residues" evidence="5">
    <location>
        <begin position="82"/>
        <end position="93"/>
    </location>
</feature>
<dbReference type="Proteomes" id="UP001500131">
    <property type="component" value="Unassembled WGS sequence"/>
</dbReference>
<dbReference type="GO" id="GO:0008270">
    <property type="term" value="F:zinc ion binding"/>
    <property type="evidence" value="ECO:0007669"/>
    <property type="project" value="UniProtKB-KW"/>
</dbReference>
<dbReference type="AlphaFoldDB" id="A0AAW3AQW0"/>
<feature type="compositionally biased region" description="Basic and acidic residues" evidence="5">
    <location>
        <begin position="44"/>
        <end position="67"/>
    </location>
</feature>
<dbReference type="EMBL" id="JBAMZK010000011">
    <property type="protein sequence ID" value="KAL0511127.1"/>
    <property type="molecule type" value="Genomic_DNA"/>
</dbReference>
<accession>A0AAW3AQW0</accession>
<evidence type="ECO:0000256" key="4">
    <source>
        <dbReference type="SAM" id="Coils"/>
    </source>
</evidence>
<dbReference type="GO" id="GO:0002181">
    <property type="term" value="P:cytoplasmic translation"/>
    <property type="evidence" value="ECO:0007669"/>
    <property type="project" value="TreeGrafter"/>
</dbReference>
<dbReference type="Pfam" id="PF16543">
    <property type="entry name" value="DFRP_C"/>
    <property type="match status" value="1"/>
</dbReference>
<reference evidence="7 8" key="1">
    <citation type="submission" date="2024-02" db="EMBL/GenBank/DDBJ databases">
        <title>FIRST GENOME SEQUENCES OF Leishmania (Viannia) shawi, Leishmania (Viannia) lindenbergi AND Leishmania (Viannia) utingensis.</title>
        <authorList>
            <person name="Resadore F."/>
            <person name="Custodio M.G.F."/>
            <person name="Boite M.C."/>
            <person name="Cupolillo E."/>
            <person name="Ferreira G.E.M."/>
        </authorList>
    </citation>
    <scope>NUCLEOTIDE SEQUENCE [LARGE SCALE GENOMIC DNA]</scope>
    <source>
        <strain evidence="7 8">MHOM/BR/1966/M15733</strain>
    </source>
</reference>
<organism evidence="7 8">
    <name type="scientific">Leishmania lindenbergi</name>
    <dbReference type="NCBI Taxonomy" id="651832"/>
    <lineage>
        <taxon>Eukaryota</taxon>
        <taxon>Discoba</taxon>
        <taxon>Euglenozoa</taxon>
        <taxon>Kinetoplastea</taxon>
        <taxon>Metakinetoplastina</taxon>
        <taxon>Trypanosomatida</taxon>
        <taxon>Trypanosomatidae</taxon>
        <taxon>Leishmaniinae</taxon>
        <taxon>Leishmania</taxon>
    </lineage>
</organism>
<evidence type="ECO:0000313" key="7">
    <source>
        <dbReference type="EMBL" id="KAL0511127.1"/>
    </source>
</evidence>
<dbReference type="Gene3D" id="6.20.400.10">
    <property type="match status" value="1"/>
</dbReference>
<evidence type="ECO:0000259" key="6">
    <source>
        <dbReference type="Pfam" id="PF16543"/>
    </source>
</evidence>
<gene>
    <name evidence="7" type="ORF">Q4I31_001686</name>
</gene>
<keyword evidence="4" id="KW-0175">Coiled coil</keyword>